<dbReference type="Proteomes" id="UP000767854">
    <property type="component" value="Unassembled WGS sequence"/>
</dbReference>
<protein>
    <submittedName>
        <fullName evidence="3">DNA-binding transcriptional regulator YafY</fullName>
    </submittedName>
</protein>
<dbReference type="Pfam" id="PF13280">
    <property type="entry name" value="WYL"/>
    <property type="match status" value="1"/>
</dbReference>
<feature type="domain" description="WYL" evidence="1">
    <location>
        <begin position="143"/>
        <end position="217"/>
    </location>
</feature>
<dbReference type="PANTHER" id="PTHR34580">
    <property type="match status" value="1"/>
</dbReference>
<evidence type="ECO:0000313" key="4">
    <source>
        <dbReference type="Proteomes" id="UP000767854"/>
    </source>
</evidence>
<keyword evidence="3" id="KW-0238">DNA-binding</keyword>
<dbReference type="PANTHER" id="PTHR34580:SF1">
    <property type="entry name" value="PROTEIN PAFC"/>
    <property type="match status" value="1"/>
</dbReference>
<evidence type="ECO:0000259" key="2">
    <source>
        <dbReference type="Pfam" id="PF25583"/>
    </source>
</evidence>
<dbReference type="InterPro" id="IPR057727">
    <property type="entry name" value="WCX_dom"/>
</dbReference>
<evidence type="ECO:0000259" key="1">
    <source>
        <dbReference type="Pfam" id="PF13280"/>
    </source>
</evidence>
<feature type="domain" description="WCX" evidence="2">
    <location>
        <begin position="248"/>
        <end position="320"/>
    </location>
</feature>
<accession>A0ABS2MSY4</accession>
<name>A0ABS2MSY4_9FIRM</name>
<dbReference type="EMBL" id="JAFBDT010000020">
    <property type="protein sequence ID" value="MBM7562515.1"/>
    <property type="molecule type" value="Genomic_DNA"/>
</dbReference>
<dbReference type="InterPro" id="IPR036390">
    <property type="entry name" value="WH_DNA-bd_sf"/>
</dbReference>
<dbReference type="SUPFAM" id="SSF46785">
    <property type="entry name" value="Winged helix' DNA-binding domain"/>
    <property type="match status" value="1"/>
</dbReference>
<dbReference type="GO" id="GO:0003677">
    <property type="term" value="F:DNA binding"/>
    <property type="evidence" value="ECO:0007669"/>
    <property type="project" value="UniProtKB-KW"/>
</dbReference>
<comment type="caution">
    <text evidence="3">The sequence shown here is derived from an EMBL/GenBank/DDBJ whole genome shotgun (WGS) entry which is preliminary data.</text>
</comment>
<organism evidence="3 4">
    <name type="scientific">Fusibacter tunisiensis</name>
    <dbReference type="NCBI Taxonomy" id="1008308"/>
    <lineage>
        <taxon>Bacteria</taxon>
        <taxon>Bacillati</taxon>
        <taxon>Bacillota</taxon>
        <taxon>Clostridia</taxon>
        <taxon>Eubacteriales</taxon>
        <taxon>Eubacteriales Family XII. Incertae Sedis</taxon>
        <taxon>Fusibacter</taxon>
    </lineage>
</organism>
<dbReference type="PROSITE" id="PS52050">
    <property type="entry name" value="WYL"/>
    <property type="match status" value="1"/>
</dbReference>
<evidence type="ECO:0000313" key="3">
    <source>
        <dbReference type="EMBL" id="MBM7562515.1"/>
    </source>
</evidence>
<proteinExistence type="predicted"/>
<sequence length="332" mass="38976">MSSNSQIKHKILYIMKILKEKSNEDNPLTVYDLIEELAHYGITAERKSIYSDIEILTSFGMDIICEKGRTNKYFVGTRDFELPELKLLVDAVQASKFITHKKSEILIKKIERLTNIYEAKELQRQVIVADRAKTINESIYYNIDEIHKAIDKDKQIRFKYFDFNTDKDIIFRNEGDWYKVSPYALIWNEDNYYMQAHHPKYDDISNFRVDRMDKVEICDETRLKTNGFVDLEISDYSKIVFNNFLGETQKVKLLFDDTLVNVVIDKFGKTIALQKQPDGKFIINVEIAVTPTFLGWVYMFGDKVKIIEPKGVAEMFIRHCQNVMSLYTENTI</sequence>
<dbReference type="Pfam" id="PF25583">
    <property type="entry name" value="WCX"/>
    <property type="match status" value="1"/>
</dbReference>
<reference evidence="3 4" key="1">
    <citation type="submission" date="2021-01" db="EMBL/GenBank/DDBJ databases">
        <title>Genomic Encyclopedia of Type Strains, Phase IV (KMG-IV): sequencing the most valuable type-strain genomes for metagenomic binning, comparative biology and taxonomic classification.</title>
        <authorList>
            <person name="Goeker M."/>
        </authorList>
    </citation>
    <scope>NUCLEOTIDE SEQUENCE [LARGE SCALE GENOMIC DNA]</scope>
    <source>
        <strain evidence="3 4">DSM 24436</strain>
    </source>
</reference>
<dbReference type="InterPro" id="IPR051534">
    <property type="entry name" value="CBASS_pafABC_assoc_protein"/>
</dbReference>
<dbReference type="InterPro" id="IPR026881">
    <property type="entry name" value="WYL_dom"/>
</dbReference>
<gene>
    <name evidence="3" type="ORF">JOC49_002076</name>
</gene>
<keyword evidence="4" id="KW-1185">Reference proteome</keyword>
<dbReference type="RefSeq" id="WP_204664942.1">
    <property type="nucleotide sequence ID" value="NZ_JAFBDT010000020.1"/>
</dbReference>